<dbReference type="Gene3D" id="3.40.1440.60">
    <property type="entry name" value="PriA, 3(prime) DNA-binding domain"/>
    <property type="match status" value="1"/>
</dbReference>
<dbReference type="GO" id="GO:0043138">
    <property type="term" value="F:3'-5' DNA helicase activity"/>
    <property type="evidence" value="ECO:0007669"/>
    <property type="project" value="TreeGrafter"/>
</dbReference>
<dbReference type="GO" id="GO:1990077">
    <property type="term" value="C:primosome complex"/>
    <property type="evidence" value="ECO:0007669"/>
    <property type="project" value="UniProtKB-KW"/>
</dbReference>
<evidence type="ECO:0000256" key="6">
    <source>
        <dbReference type="ARBA" id="ARBA00022840"/>
    </source>
</evidence>
<dbReference type="EMBL" id="CAFBMR010000009">
    <property type="protein sequence ID" value="CAB4905864.1"/>
    <property type="molecule type" value="Genomic_DNA"/>
</dbReference>
<dbReference type="GO" id="GO:0006302">
    <property type="term" value="P:double-strand break repair"/>
    <property type="evidence" value="ECO:0007669"/>
    <property type="project" value="InterPro"/>
</dbReference>
<dbReference type="PANTHER" id="PTHR30580">
    <property type="entry name" value="PRIMOSOMAL PROTEIN N"/>
    <property type="match status" value="1"/>
</dbReference>
<evidence type="ECO:0000256" key="1">
    <source>
        <dbReference type="ARBA" id="ARBA00022515"/>
    </source>
</evidence>
<keyword evidence="3" id="KW-0479">Metal-binding</keyword>
<accession>A0A6J7GFT6</accession>
<name>A0A6J7GFT6_9ZZZZ</name>
<dbReference type="PANTHER" id="PTHR30580:SF0">
    <property type="entry name" value="PRIMOSOMAL PROTEIN N"/>
    <property type="match status" value="1"/>
</dbReference>
<reference evidence="9" key="1">
    <citation type="submission" date="2020-05" db="EMBL/GenBank/DDBJ databases">
        <authorList>
            <person name="Chiriac C."/>
            <person name="Salcher M."/>
            <person name="Ghai R."/>
            <person name="Kavagutti S V."/>
        </authorList>
    </citation>
    <scope>NUCLEOTIDE SEQUENCE</scope>
</reference>
<dbReference type="InterPro" id="IPR042115">
    <property type="entry name" value="PriA_3primeBD_sf"/>
</dbReference>
<dbReference type="GO" id="GO:0006310">
    <property type="term" value="P:DNA recombination"/>
    <property type="evidence" value="ECO:0007669"/>
    <property type="project" value="InterPro"/>
</dbReference>
<dbReference type="GO" id="GO:0003677">
    <property type="term" value="F:DNA binding"/>
    <property type="evidence" value="ECO:0007669"/>
    <property type="project" value="UniProtKB-KW"/>
</dbReference>
<evidence type="ECO:0000256" key="5">
    <source>
        <dbReference type="ARBA" id="ARBA00022833"/>
    </source>
</evidence>
<organism evidence="9">
    <name type="scientific">freshwater metagenome</name>
    <dbReference type="NCBI Taxonomy" id="449393"/>
    <lineage>
        <taxon>unclassified sequences</taxon>
        <taxon>metagenomes</taxon>
        <taxon>ecological metagenomes</taxon>
    </lineage>
</organism>
<dbReference type="Gene3D" id="3.40.50.300">
    <property type="entry name" value="P-loop containing nucleotide triphosphate hydrolases"/>
    <property type="match status" value="1"/>
</dbReference>
<evidence type="ECO:0000256" key="4">
    <source>
        <dbReference type="ARBA" id="ARBA00022741"/>
    </source>
</evidence>
<evidence type="ECO:0000259" key="8">
    <source>
        <dbReference type="Pfam" id="PF17764"/>
    </source>
</evidence>
<dbReference type="HAMAP" id="MF_00983">
    <property type="entry name" value="PriA"/>
    <property type="match status" value="1"/>
</dbReference>
<dbReference type="GO" id="GO:0006269">
    <property type="term" value="P:DNA replication, synthesis of primer"/>
    <property type="evidence" value="ECO:0007669"/>
    <property type="project" value="UniProtKB-KW"/>
</dbReference>
<dbReference type="GO" id="GO:0046872">
    <property type="term" value="F:metal ion binding"/>
    <property type="evidence" value="ECO:0007669"/>
    <property type="project" value="UniProtKB-KW"/>
</dbReference>
<evidence type="ECO:0000313" key="9">
    <source>
        <dbReference type="EMBL" id="CAB4905864.1"/>
    </source>
</evidence>
<evidence type="ECO:0000256" key="7">
    <source>
        <dbReference type="ARBA" id="ARBA00023125"/>
    </source>
</evidence>
<keyword evidence="5" id="KW-0862">Zinc</keyword>
<proteinExistence type="inferred from homology"/>
<dbReference type="InterPro" id="IPR027417">
    <property type="entry name" value="P-loop_NTPase"/>
</dbReference>
<dbReference type="InterPro" id="IPR005259">
    <property type="entry name" value="PriA"/>
</dbReference>
<keyword evidence="1" id="KW-0639">Primosome</keyword>
<dbReference type="AlphaFoldDB" id="A0A6J7GFT6"/>
<keyword evidence="2" id="KW-0235">DNA replication</keyword>
<dbReference type="GO" id="GO:0006270">
    <property type="term" value="P:DNA replication initiation"/>
    <property type="evidence" value="ECO:0007669"/>
    <property type="project" value="TreeGrafter"/>
</dbReference>
<feature type="domain" description="Primosomal protein N' 3' DNA-binding" evidence="8">
    <location>
        <begin position="10"/>
        <end position="109"/>
    </location>
</feature>
<dbReference type="InterPro" id="IPR041222">
    <property type="entry name" value="PriA_3primeBD"/>
</dbReference>
<evidence type="ECO:0000256" key="3">
    <source>
        <dbReference type="ARBA" id="ARBA00022723"/>
    </source>
</evidence>
<keyword evidence="7" id="KW-0238">DNA-binding</keyword>
<protein>
    <submittedName>
        <fullName evidence="9">Unannotated protein</fullName>
    </submittedName>
</protein>
<gene>
    <name evidence="9" type="ORF">UFOPK3610_00419</name>
</gene>
<keyword evidence="6" id="KW-0067">ATP-binding</keyword>
<keyword evidence="4" id="KW-0547">Nucleotide-binding</keyword>
<evidence type="ECO:0000256" key="2">
    <source>
        <dbReference type="ARBA" id="ARBA00022705"/>
    </source>
</evidence>
<sequence length="647" mass="68616">MTSTAGDIARVLVDVGLSHLDRPFDYLVPESMSAKAMPGVRVRVRFAGRLVDGFVLSRESETDHKGRLSPLSSVVSSEVVLRDDVLELCRAVAERYSSTLADVVRFAVPPRHARAEAAPDVVREYIQQVPEVGSWDDYIGGAALVERIADGASCPRAAIGMLPTRDPFAEILGLVRAALSVGGSALIIVPDARDVVRFLAAADALLGTGVAVALTADLGPQRRYRAFLDVLRGNARVVVGTRAAAFAPVVDLRLMVCWDDGDDLYSSPQFPYWHAREVLALRSHLHSVPLVLAGYARTPEVQVLVDSGWAKAVLPRRPALRAVAPRVTPSGGDFDRERDPAATAARIPHNAWTTAHSALASGPVLVQVPFAGYARGLACGTCRSPMRCVSCSGPLQIPSTEQAPACVWCGARAVTHACSTCGGTAVRAQVIGSARTVEELGRAFPGARVIRSDGEHVVSSVDSTPALVIATTGAEPHAEGGYAAVLLLDARALLERPGLRAGEEALRRWCNAAALVRPGAPVVVTADQAIPAVQALMRWDPGWFSARELAERDHLGLPPAVRMAALTGDHDAVAEMLSIATFPTGTRVLGPVSAPRRETPDAVRALLSVTRRQGMALAHALHDAQAIRSAHRSPGSVEVRVDPMEIG</sequence>
<dbReference type="GO" id="GO:0005524">
    <property type="term" value="F:ATP binding"/>
    <property type="evidence" value="ECO:0007669"/>
    <property type="project" value="UniProtKB-KW"/>
</dbReference>
<dbReference type="Pfam" id="PF17764">
    <property type="entry name" value="PriA_3primeBD"/>
    <property type="match status" value="1"/>
</dbReference>